<dbReference type="GO" id="GO:0005737">
    <property type="term" value="C:cytoplasm"/>
    <property type="evidence" value="ECO:0007669"/>
    <property type="project" value="TreeGrafter"/>
</dbReference>
<dbReference type="InterPro" id="IPR014718">
    <property type="entry name" value="GH-type_carb-bd"/>
</dbReference>
<organism evidence="7 8">
    <name type="scientific">Peronospora matthiolae</name>
    <dbReference type="NCBI Taxonomy" id="2874970"/>
    <lineage>
        <taxon>Eukaryota</taxon>
        <taxon>Sar</taxon>
        <taxon>Stramenopiles</taxon>
        <taxon>Oomycota</taxon>
        <taxon>Peronosporomycetes</taxon>
        <taxon>Peronosporales</taxon>
        <taxon>Peronosporaceae</taxon>
        <taxon>Peronospora</taxon>
    </lineage>
</organism>
<reference evidence="7" key="1">
    <citation type="submission" date="2024-01" db="EMBL/GenBank/DDBJ databases">
        <authorList>
            <person name="Webb A."/>
        </authorList>
    </citation>
    <scope>NUCLEOTIDE SEQUENCE</scope>
    <source>
        <strain evidence="7">Pm1</strain>
    </source>
</reference>
<evidence type="ECO:0000256" key="2">
    <source>
        <dbReference type="ARBA" id="ARBA00005866"/>
    </source>
</evidence>
<keyword evidence="6" id="KW-0732">Signal</keyword>
<dbReference type="GO" id="GO:0005975">
    <property type="term" value="P:carbohydrate metabolic process"/>
    <property type="evidence" value="ECO:0007669"/>
    <property type="project" value="InterPro"/>
</dbReference>
<dbReference type="Proteomes" id="UP001162060">
    <property type="component" value="Unassembled WGS sequence"/>
</dbReference>
<dbReference type="PIRSF" id="PIRSF016020">
    <property type="entry name" value="PHexose_mutarotase"/>
    <property type="match status" value="1"/>
</dbReference>
<protein>
    <recommendedName>
        <fullName evidence="3 5">glucose-6-phosphate 1-epimerase</fullName>
        <ecNumber evidence="3 5">5.1.3.15</ecNumber>
    </recommendedName>
</protein>
<evidence type="ECO:0000256" key="4">
    <source>
        <dbReference type="ARBA" id="ARBA00023235"/>
    </source>
</evidence>
<keyword evidence="4 5" id="KW-0413">Isomerase</keyword>
<evidence type="ECO:0000256" key="3">
    <source>
        <dbReference type="ARBA" id="ARBA00012083"/>
    </source>
</evidence>
<feature type="chain" id="PRO_5043965387" description="glucose-6-phosphate 1-epimerase" evidence="6">
    <location>
        <begin position="28"/>
        <end position="329"/>
    </location>
</feature>
<sequence>MVCSSLFKTAALVSSTLLASSLPESLGATYAAPMIVQLTHKSGSRAEVSTLGVQVISFYTCHNPDVNVLFMNNDQSAFDGINPIQGGIAAVFPFYGTSKAYSVPTNGFARTMVWEAGSLVPAANATQPTYAVFHLKSSDATMQLWPFAFQLMYEVQLWPFSLEITYTVINTHTTAISFDLLLQNYFAVPTIRDGNVMISGLQGYEFLDRITNKVQIDECDSFGIPIQVDSIHKNVNTDVVAHVKGEQCNRNFIVKATATTGDGAHTPAMPCTDRTVWNRWNTSTGNLADFGDDKYLRTIAIGSGRVSVMQVLYPSLHFALNQVITVETV</sequence>
<dbReference type="InterPro" id="IPR025532">
    <property type="entry name" value="G6P_1-epimerase"/>
</dbReference>
<evidence type="ECO:0000256" key="1">
    <source>
        <dbReference type="ARBA" id="ARBA00001096"/>
    </source>
</evidence>
<dbReference type="Gene3D" id="2.70.98.10">
    <property type="match status" value="1"/>
</dbReference>
<evidence type="ECO:0000256" key="5">
    <source>
        <dbReference type="PIRNR" id="PIRNR016020"/>
    </source>
</evidence>
<comment type="caution">
    <text evidence="7">The sequence shown here is derived from an EMBL/GenBank/DDBJ whole genome shotgun (WGS) entry which is preliminary data.</text>
</comment>
<dbReference type="EC" id="5.1.3.15" evidence="3 5"/>
<evidence type="ECO:0000313" key="7">
    <source>
        <dbReference type="EMBL" id="CAK7937594.1"/>
    </source>
</evidence>
<dbReference type="PANTHER" id="PTHR11122">
    <property type="entry name" value="APOSPORY-ASSOCIATED PROTEIN C-RELATED"/>
    <property type="match status" value="1"/>
</dbReference>
<dbReference type="PANTHER" id="PTHR11122:SF13">
    <property type="entry name" value="GLUCOSE-6-PHOSPHATE 1-EPIMERASE"/>
    <property type="match status" value="1"/>
</dbReference>
<accession>A0AAV1US29</accession>
<gene>
    <name evidence="7" type="ORF">PM001_LOCUS22744</name>
</gene>
<proteinExistence type="inferred from homology"/>
<feature type="signal peptide" evidence="6">
    <location>
        <begin position="1"/>
        <end position="27"/>
    </location>
</feature>
<dbReference type="AlphaFoldDB" id="A0AAV1US29"/>
<name>A0AAV1US29_9STRA</name>
<comment type="catalytic activity">
    <reaction evidence="1">
        <text>alpha-D-glucose 6-phosphate = beta-D-glucose 6-phosphate</text>
        <dbReference type="Rhea" id="RHEA:16249"/>
        <dbReference type="ChEBI" id="CHEBI:58225"/>
        <dbReference type="ChEBI" id="CHEBI:58247"/>
        <dbReference type="EC" id="5.1.3.15"/>
    </reaction>
</comment>
<evidence type="ECO:0000313" key="8">
    <source>
        <dbReference type="Proteomes" id="UP001162060"/>
    </source>
</evidence>
<dbReference type="EMBL" id="CAKLBY020000227">
    <property type="protein sequence ID" value="CAK7937594.1"/>
    <property type="molecule type" value="Genomic_DNA"/>
</dbReference>
<dbReference type="SUPFAM" id="SSF74650">
    <property type="entry name" value="Galactose mutarotase-like"/>
    <property type="match status" value="1"/>
</dbReference>
<evidence type="ECO:0000256" key="6">
    <source>
        <dbReference type="SAM" id="SignalP"/>
    </source>
</evidence>
<dbReference type="Pfam" id="PF01263">
    <property type="entry name" value="Aldose_epim"/>
    <property type="match status" value="1"/>
</dbReference>
<comment type="similarity">
    <text evidence="2 5">Belongs to the glucose-6-phosphate 1-epimerase family.</text>
</comment>
<dbReference type="InterPro" id="IPR011013">
    <property type="entry name" value="Gal_mutarotase_sf_dom"/>
</dbReference>
<dbReference type="InterPro" id="IPR008183">
    <property type="entry name" value="Aldose_1/G6P_1-epimerase"/>
</dbReference>
<dbReference type="GO" id="GO:0030246">
    <property type="term" value="F:carbohydrate binding"/>
    <property type="evidence" value="ECO:0007669"/>
    <property type="project" value="UniProtKB-UniRule"/>
</dbReference>
<dbReference type="GO" id="GO:0047938">
    <property type="term" value="F:glucose-6-phosphate 1-epimerase activity"/>
    <property type="evidence" value="ECO:0007669"/>
    <property type="project" value="UniProtKB-UniRule"/>
</dbReference>